<name>Q0UVD4_PHANO</name>
<dbReference type="InParanoid" id="Q0UVD4"/>
<gene>
    <name evidence="1" type="ORF">SNOG_04280</name>
</gene>
<dbReference type="KEGG" id="pno:SNOG_04280"/>
<protein>
    <submittedName>
        <fullName evidence="1">Uncharacterized protein</fullName>
    </submittedName>
</protein>
<dbReference type="AlphaFoldDB" id="Q0UVD4"/>
<proteinExistence type="predicted"/>
<reference evidence="2" key="1">
    <citation type="journal article" date="2007" name="Plant Cell">
        <title>Dothideomycete-plant interactions illuminated by genome sequencing and EST analysis of the wheat pathogen Stagonospora nodorum.</title>
        <authorList>
            <person name="Hane J.K."/>
            <person name="Lowe R.G."/>
            <person name="Solomon P.S."/>
            <person name="Tan K.C."/>
            <person name="Schoch C.L."/>
            <person name="Spatafora J.W."/>
            <person name="Crous P.W."/>
            <person name="Kodira C."/>
            <person name="Birren B.W."/>
            <person name="Galagan J.E."/>
            <person name="Torriani S.F."/>
            <person name="McDonald B.A."/>
            <person name="Oliver R.P."/>
        </authorList>
    </citation>
    <scope>NUCLEOTIDE SEQUENCE [LARGE SCALE GENOMIC DNA]</scope>
    <source>
        <strain evidence="2">SN15 / ATCC MYA-4574 / FGSC 10173</strain>
    </source>
</reference>
<dbReference type="Proteomes" id="UP000001055">
    <property type="component" value="Unassembled WGS sequence"/>
</dbReference>
<evidence type="ECO:0000313" key="1">
    <source>
        <dbReference type="EMBL" id="EAT88040.1"/>
    </source>
</evidence>
<accession>Q0UVD4</accession>
<organism evidence="1 2">
    <name type="scientific">Phaeosphaeria nodorum (strain SN15 / ATCC MYA-4574 / FGSC 10173)</name>
    <name type="common">Glume blotch fungus</name>
    <name type="synonym">Parastagonospora nodorum</name>
    <dbReference type="NCBI Taxonomy" id="321614"/>
    <lineage>
        <taxon>Eukaryota</taxon>
        <taxon>Fungi</taxon>
        <taxon>Dikarya</taxon>
        <taxon>Ascomycota</taxon>
        <taxon>Pezizomycotina</taxon>
        <taxon>Dothideomycetes</taxon>
        <taxon>Pleosporomycetidae</taxon>
        <taxon>Pleosporales</taxon>
        <taxon>Pleosporineae</taxon>
        <taxon>Phaeosphaeriaceae</taxon>
        <taxon>Parastagonospora</taxon>
    </lineage>
</organism>
<dbReference type="RefSeq" id="XP_001794698.1">
    <property type="nucleotide sequence ID" value="XM_001794646.1"/>
</dbReference>
<dbReference type="EMBL" id="CH445330">
    <property type="protein sequence ID" value="EAT88040.1"/>
    <property type="molecule type" value="Genomic_DNA"/>
</dbReference>
<dbReference type="GeneID" id="5971566"/>
<evidence type="ECO:0000313" key="2">
    <source>
        <dbReference type="Proteomes" id="UP000001055"/>
    </source>
</evidence>
<dbReference type="VEuPathDB" id="FungiDB:JI435_042800"/>
<sequence>MALSKHKASALFQSYNQPQPYSYGLNVWNKFEDYGSLGFAAWPTLPPRLSPHDASTLSLSNFSRIWTLPHGPKASEDTYAASFQKLVNALFNNLRYNVKVSHSAFRVFKSKAQQLKDKYQRMFENFESHRERGELFYDDMDNPHIGQYRMYEQILRLFENVPPLDRVKTYGKRIGRILTLLKNLDQRQKQQLLSMETWSSAVFANCRVEMRLTLFAEASQRRTLIVTTEHGRDDTATSYYDAKEVQEGQNDSDVSGQLSLKLWRRSAGRSKSWRRCPKTRLAGSERHVKILQPSHHDGYQFFQSPLWIPSAYIRSRGLERSTKLARYVQRHESRGQTEHQDVDIDHDINVLDVDEVAHGSHSPPASDLNCEDDQSSTCLITGSDEQADECLKKRT</sequence>